<gene>
    <name evidence="1" type="ORF">UK23_44665</name>
</gene>
<evidence type="ECO:0000313" key="1">
    <source>
        <dbReference type="EMBL" id="KJK33826.1"/>
    </source>
</evidence>
<organism evidence="1 2">
    <name type="scientific">Lentzea aerocolonigenes</name>
    <name type="common">Lechevalieria aerocolonigenes</name>
    <name type="synonym">Saccharothrix aerocolonigenes</name>
    <dbReference type="NCBI Taxonomy" id="68170"/>
    <lineage>
        <taxon>Bacteria</taxon>
        <taxon>Bacillati</taxon>
        <taxon>Actinomycetota</taxon>
        <taxon>Actinomycetes</taxon>
        <taxon>Pseudonocardiales</taxon>
        <taxon>Pseudonocardiaceae</taxon>
        <taxon>Lentzea</taxon>
    </lineage>
</organism>
<name>A0A0F0GER5_LENAE</name>
<accession>A0A0F0GER5</accession>
<reference evidence="1 2" key="1">
    <citation type="submission" date="2015-02" db="EMBL/GenBank/DDBJ databases">
        <authorList>
            <person name="Ju K.-S."/>
            <person name="Doroghazi J.R."/>
            <person name="Metcalf W."/>
        </authorList>
    </citation>
    <scope>NUCLEOTIDE SEQUENCE [LARGE SCALE GENOMIC DNA]</scope>
    <source>
        <strain evidence="1 2">NRRL B-16140</strain>
    </source>
</reference>
<dbReference type="AlphaFoldDB" id="A0A0F0GER5"/>
<dbReference type="EMBL" id="JYJG01000494">
    <property type="protein sequence ID" value="KJK33826.1"/>
    <property type="molecule type" value="Genomic_DNA"/>
</dbReference>
<keyword evidence="2" id="KW-1185">Reference proteome</keyword>
<protein>
    <submittedName>
        <fullName evidence="1">Uncharacterized protein</fullName>
    </submittedName>
</protein>
<sequence length="68" mass="7383">MTSLDSSRPVRRAALDFAEARLAAEQAETVQQHAAARRVAERAHDAVDCRELLAMLGLSGRLTQGAHE</sequence>
<evidence type="ECO:0000313" key="2">
    <source>
        <dbReference type="Proteomes" id="UP000033393"/>
    </source>
</evidence>
<dbReference type="Proteomes" id="UP000033393">
    <property type="component" value="Unassembled WGS sequence"/>
</dbReference>
<dbReference type="PATRIC" id="fig|68170.10.peg.2245"/>
<comment type="caution">
    <text evidence="1">The sequence shown here is derived from an EMBL/GenBank/DDBJ whole genome shotgun (WGS) entry which is preliminary data.</text>
</comment>
<proteinExistence type="predicted"/>